<dbReference type="KEGG" id="rev:HUE57_02480"/>
<feature type="domain" description="RRM" evidence="1">
    <location>
        <begin position="1"/>
        <end position="77"/>
    </location>
</feature>
<dbReference type="CDD" id="cd00590">
    <property type="entry name" value="RRM_SF"/>
    <property type="match status" value="1"/>
</dbReference>
<dbReference type="GO" id="GO:0017069">
    <property type="term" value="F:snRNA binding"/>
    <property type="evidence" value="ECO:0007669"/>
    <property type="project" value="TreeGrafter"/>
</dbReference>
<dbReference type="PROSITE" id="PS50102">
    <property type="entry name" value="RRM"/>
    <property type="match status" value="1"/>
</dbReference>
<dbReference type="SUPFAM" id="SSF54928">
    <property type="entry name" value="RNA-binding domain, RBD"/>
    <property type="match status" value="1"/>
</dbReference>
<dbReference type="EMBL" id="CP054491">
    <property type="protein sequence ID" value="QKQ25281.1"/>
    <property type="molecule type" value="Genomic_DNA"/>
</dbReference>
<keyword evidence="3" id="KW-1185">Reference proteome</keyword>
<organism evidence="2 3">
    <name type="scientific">Candidatus Reidiella endopervernicosa</name>
    <dbReference type="NCBI Taxonomy" id="2738883"/>
    <lineage>
        <taxon>Bacteria</taxon>
        <taxon>Pseudomonadati</taxon>
        <taxon>Pseudomonadota</taxon>
        <taxon>Gammaproteobacteria</taxon>
        <taxon>Candidatus Reidiella</taxon>
    </lineage>
</organism>
<reference evidence="2 3" key="1">
    <citation type="submission" date="2020-05" db="EMBL/GenBank/DDBJ databases">
        <title>Horizontal transmission and recombination maintain forever young bacterial symbiont genomes.</title>
        <authorList>
            <person name="Russell S.L."/>
            <person name="Pepper-Tunick E."/>
            <person name="Svedberg J."/>
            <person name="Byrne A."/>
            <person name="Ruelas Castillo J."/>
            <person name="Vollmers C."/>
            <person name="Beinart R.A."/>
            <person name="Corbett-Detig R."/>
        </authorList>
    </citation>
    <scope>NUCLEOTIDE SEQUENCE [LARGE SCALE GENOMIC DNA]</scope>
    <source>
        <strain evidence="2">Santa_Monica_outfall</strain>
    </source>
</reference>
<dbReference type="Gene3D" id="3.30.70.330">
    <property type="match status" value="1"/>
</dbReference>
<dbReference type="PANTHER" id="PTHR13952:SF6">
    <property type="entry name" value="U11_U12 SMALL NUCLEAR RIBONUCLEOPROTEIN 35 KDA PROTEIN"/>
    <property type="match status" value="1"/>
</dbReference>
<dbReference type="PANTHER" id="PTHR13952">
    <property type="entry name" value="U1 SMALL NUCLEAR RIBONUCLEOPROTEIN 70 KD"/>
    <property type="match status" value="1"/>
</dbReference>
<protein>
    <submittedName>
        <fullName evidence="2">RNA-binding protein</fullName>
    </submittedName>
</protein>
<dbReference type="SMART" id="SM00360">
    <property type="entry name" value="RRM"/>
    <property type="match status" value="1"/>
</dbReference>
<dbReference type="AlphaFoldDB" id="A0A6N0HSP0"/>
<evidence type="ECO:0000259" key="1">
    <source>
        <dbReference type="PROSITE" id="PS50102"/>
    </source>
</evidence>
<dbReference type="Pfam" id="PF00076">
    <property type="entry name" value="RRM_1"/>
    <property type="match status" value="1"/>
</dbReference>
<dbReference type="RefSeq" id="WP_174672668.1">
    <property type="nucleotide sequence ID" value="NZ_CP054491.1"/>
</dbReference>
<evidence type="ECO:0000313" key="2">
    <source>
        <dbReference type="EMBL" id="QKQ25281.1"/>
    </source>
</evidence>
<dbReference type="InterPro" id="IPR012677">
    <property type="entry name" value="Nucleotide-bd_a/b_plait_sf"/>
</dbReference>
<proteinExistence type="predicted"/>
<dbReference type="GO" id="GO:0003729">
    <property type="term" value="F:mRNA binding"/>
    <property type="evidence" value="ECO:0007669"/>
    <property type="project" value="TreeGrafter"/>
</dbReference>
<dbReference type="InterPro" id="IPR051183">
    <property type="entry name" value="U1_U11-U12_snRNP_70-35kDa"/>
</dbReference>
<name>A0A6N0HSP0_9GAMM</name>
<dbReference type="GO" id="GO:0000398">
    <property type="term" value="P:mRNA splicing, via spliceosome"/>
    <property type="evidence" value="ECO:0007669"/>
    <property type="project" value="TreeGrafter"/>
</dbReference>
<accession>A0A6N0HSP0</accession>
<dbReference type="InterPro" id="IPR035979">
    <property type="entry name" value="RBD_domain_sf"/>
</dbReference>
<gene>
    <name evidence="2" type="ORF">HUE57_02480</name>
</gene>
<evidence type="ECO:0000313" key="3">
    <source>
        <dbReference type="Proteomes" id="UP000509658"/>
    </source>
</evidence>
<dbReference type="InterPro" id="IPR000504">
    <property type="entry name" value="RRM_dom"/>
</dbReference>
<sequence>MIVRNLHERVTESELETLFKAFRKKADITLVAKAAKGASCRYGLALFHSKRHAQSAIKQLDGKPLHGQPVILREFIARSYGNERRTLGWRNRKWPGEERRRHERRFSDTKKPIDSFDEWLEESENRVPTGR</sequence>
<dbReference type="Proteomes" id="UP000509658">
    <property type="component" value="Chromosome"/>
</dbReference>